<feature type="compositionally biased region" description="Basic residues" evidence="8">
    <location>
        <begin position="517"/>
        <end position="561"/>
    </location>
</feature>
<keyword evidence="4 9" id="KW-0812">Transmembrane</keyword>
<dbReference type="GO" id="GO:0022857">
    <property type="term" value="F:transmembrane transporter activity"/>
    <property type="evidence" value="ECO:0007669"/>
    <property type="project" value="InterPro"/>
</dbReference>
<name>D9WFY9_9ACTN</name>
<dbReference type="InterPro" id="IPR036259">
    <property type="entry name" value="MFS_trans_sf"/>
</dbReference>
<organism evidence="11 12">
    <name type="scientific">Streptomyces himastatinicus ATCC 53653</name>
    <dbReference type="NCBI Taxonomy" id="457427"/>
    <lineage>
        <taxon>Bacteria</taxon>
        <taxon>Bacillati</taxon>
        <taxon>Actinomycetota</taxon>
        <taxon>Actinomycetes</taxon>
        <taxon>Kitasatosporales</taxon>
        <taxon>Streptomycetaceae</taxon>
        <taxon>Streptomyces</taxon>
        <taxon>Streptomyces violaceusniger group</taxon>
    </lineage>
</organism>
<feature type="transmembrane region" description="Helical" evidence="9">
    <location>
        <begin position="267"/>
        <end position="287"/>
    </location>
</feature>
<feature type="transmembrane region" description="Helical" evidence="9">
    <location>
        <begin position="209"/>
        <end position="228"/>
    </location>
</feature>
<feature type="compositionally biased region" description="Basic residues" evidence="8">
    <location>
        <begin position="575"/>
        <end position="584"/>
    </location>
</feature>
<dbReference type="PROSITE" id="PS50850">
    <property type="entry name" value="MFS"/>
    <property type="match status" value="1"/>
</dbReference>
<evidence type="ECO:0000313" key="11">
    <source>
        <dbReference type="EMBL" id="EFL21226.1"/>
    </source>
</evidence>
<evidence type="ECO:0000259" key="10">
    <source>
        <dbReference type="PROSITE" id="PS50850"/>
    </source>
</evidence>
<evidence type="ECO:0000256" key="3">
    <source>
        <dbReference type="ARBA" id="ARBA00022475"/>
    </source>
</evidence>
<evidence type="ECO:0000256" key="1">
    <source>
        <dbReference type="ARBA" id="ARBA00004651"/>
    </source>
</evidence>
<feature type="transmembrane region" description="Helical" evidence="9">
    <location>
        <begin position="234"/>
        <end position="255"/>
    </location>
</feature>
<evidence type="ECO:0000256" key="8">
    <source>
        <dbReference type="SAM" id="MobiDB-lite"/>
    </source>
</evidence>
<dbReference type="InterPro" id="IPR011701">
    <property type="entry name" value="MFS"/>
</dbReference>
<dbReference type="SUPFAM" id="SSF103473">
    <property type="entry name" value="MFS general substrate transporter"/>
    <property type="match status" value="1"/>
</dbReference>
<dbReference type="NCBIfam" id="TIGR00711">
    <property type="entry name" value="efflux_EmrB"/>
    <property type="match status" value="1"/>
</dbReference>
<keyword evidence="5 9" id="KW-1133">Transmembrane helix</keyword>
<feature type="transmembrane region" description="Helical" evidence="9">
    <location>
        <begin position="299"/>
        <end position="315"/>
    </location>
</feature>
<evidence type="ECO:0000256" key="7">
    <source>
        <dbReference type="ARBA" id="ARBA00023251"/>
    </source>
</evidence>
<reference evidence="11 12" key="1">
    <citation type="submission" date="2009-02" db="EMBL/GenBank/DDBJ databases">
        <title>Annotation of Streptomyces hygroscopicus strain ATCC 53653.</title>
        <authorList>
            <consortium name="The Broad Institute Genome Sequencing Platform"/>
            <consortium name="Broad Institute Microbial Sequencing Center"/>
            <person name="Fischbach M."/>
            <person name="Godfrey P."/>
            <person name="Ward D."/>
            <person name="Young S."/>
            <person name="Zeng Q."/>
            <person name="Koehrsen M."/>
            <person name="Alvarado L."/>
            <person name="Berlin A.M."/>
            <person name="Bochicchio J."/>
            <person name="Borenstein D."/>
            <person name="Chapman S.B."/>
            <person name="Chen Z."/>
            <person name="Engels R."/>
            <person name="Freedman E."/>
            <person name="Gellesch M."/>
            <person name="Goldberg J."/>
            <person name="Griggs A."/>
            <person name="Gujja S."/>
            <person name="Heilman E.R."/>
            <person name="Heiman D.I."/>
            <person name="Hepburn T.A."/>
            <person name="Howarth C."/>
            <person name="Jen D."/>
            <person name="Larson L."/>
            <person name="Lewis B."/>
            <person name="Mehta T."/>
            <person name="Park D."/>
            <person name="Pearson M."/>
            <person name="Richards J."/>
            <person name="Roberts A."/>
            <person name="Saif S."/>
            <person name="Shea T.D."/>
            <person name="Shenoy N."/>
            <person name="Sisk P."/>
            <person name="Stolte C."/>
            <person name="Sykes S.N."/>
            <person name="Thomson T."/>
            <person name="Walk T."/>
            <person name="White J."/>
            <person name="Yandava C."/>
            <person name="Straight P."/>
            <person name="Clardy J."/>
            <person name="Hung D."/>
            <person name="Kolter R."/>
            <person name="Mekalanos J."/>
            <person name="Walker S."/>
            <person name="Walsh C.T."/>
            <person name="Wieland-Brown L.C."/>
            <person name="Haas B."/>
            <person name="Nusbaum C."/>
            <person name="Birren B."/>
        </authorList>
    </citation>
    <scope>NUCLEOTIDE SEQUENCE [LARGE SCALE GENOMIC DNA]</scope>
    <source>
        <strain evidence="11 12">ATCC 53653</strain>
    </source>
</reference>
<dbReference type="InterPro" id="IPR004638">
    <property type="entry name" value="EmrB-like"/>
</dbReference>
<evidence type="ECO:0000256" key="4">
    <source>
        <dbReference type="ARBA" id="ARBA00022692"/>
    </source>
</evidence>
<feature type="compositionally biased region" description="Basic residues" evidence="8">
    <location>
        <begin position="613"/>
        <end position="622"/>
    </location>
</feature>
<dbReference type="GO" id="GO:0046677">
    <property type="term" value="P:response to antibiotic"/>
    <property type="evidence" value="ECO:0007669"/>
    <property type="project" value="UniProtKB-KW"/>
</dbReference>
<dbReference type="AlphaFoldDB" id="D9WFY9"/>
<feature type="region of interest" description="Disordered" evidence="8">
    <location>
        <begin position="517"/>
        <end position="622"/>
    </location>
</feature>
<evidence type="ECO:0000256" key="5">
    <source>
        <dbReference type="ARBA" id="ARBA00022989"/>
    </source>
</evidence>
<dbReference type="PRINTS" id="PR01036">
    <property type="entry name" value="TCRTETB"/>
</dbReference>
<gene>
    <name evidence="11" type="ORF">SSOG_00937</name>
</gene>
<dbReference type="CDD" id="cd17321">
    <property type="entry name" value="MFS_MMR_MDR_like"/>
    <property type="match status" value="1"/>
</dbReference>
<accession>D9WFY9</accession>
<keyword evidence="2" id="KW-0813">Transport</keyword>
<dbReference type="Pfam" id="PF07690">
    <property type="entry name" value="MFS_1"/>
    <property type="match status" value="1"/>
</dbReference>
<evidence type="ECO:0000313" key="12">
    <source>
        <dbReference type="Proteomes" id="UP000003963"/>
    </source>
</evidence>
<dbReference type="HOGENOM" id="CLU_439343_0_0_11"/>
<evidence type="ECO:0000256" key="2">
    <source>
        <dbReference type="ARBA" id="ARBA00022448"/>
    </source>
</evidence>
<feature type="transmembrane region" description="Helical" evidence="9">
    <location>
        <begin position="146"/>
        <end position="164"/>
    </location>
</feature>
<sequence>MGVTLRVHRRLLNLNNAVRVNLGQVQANLNSIVQVSGVTVNLNSGVQLMECAVGSVPSPSPSPSPVAVTPGAAGHPLRWPILAVLCLSLLIVGLDVTVLNVALPTLVSELGATTSELQWLVDIYSLMAAGLMLVAGSVADRFGRKPVFLIGLVLFSGASAVAAFSDSTTSLMAARAVMGVGEALIMPATLSIIGSVFTDPAERMKAIGLWSAMIGVGLAMGPLVGGWLLGEFWWGSVFLINVPIGIVALAVALRVVPNSRAAIARRLDLPGAALSVLGVGTLLWAIIEGPVKGWTGPPVLIGFAVSAVLLAAFLGRERTAKEPMLPLGIFANRHLAVGNVLVFLGLLSLLGALFVLVQYLQFVLGYDAGETGMRIAPTALVILVAAPLASFLGQHVGTRWLAAAGLTFATVSLLLLATTGNGDGYGRVLAAMLFLGFGAGFIIGPTSDAIVGSLPEDDLGVGSATNSAAVQLGSALGVAVLGSLLAGTYRDRLADSGGRGRTARACAAPGRRIRRRRVRRRRRAPRTGRAGARRGRPLRLRLRHGTRHVHRSRRRRRRHPRITGVLPEGQDRVRGRAGRARVRSRGAGTPPPCVTREAGTRSGVARRPAVPGHRVRGTARRR</sequence>
<feature type="transmembrane region" description="Helical" evidence="9">
    <location>
        <begin position="424"/>
        <end position="444"/>
    </location>
</feature>
<feature type="transmembrane region" description="Helical" evidence="9">
    <location>
        <begin position="123"/>
        <end position="139"/>
    </location>
</feature>
<evidence type="ECO:0000256" key="9">
    <source>
        <dbReference type="SAM" id="Phobius"/>
    </source>
</evidence>
<dbReference type="EMBL" id="GG657754">
    <property type="protein sequence ID" value="EFL21226.1"/>
    <property type="molecule type" value="Genomic_DNA"/>
</dbReference>
<dbReference type="GO" id="GO:0005886">
    <property type="term" value="C:plasma membrane"/>
    <property type="evidence" value="ECO:0007669"/>
    <property type="project" value="UniProtKB-SubCell"/>
</dbReference>
<feature type="transmembrane region" description="Helical" evidence="9">
    <location>
        <begin position="81"/>
        <end position="103"/>
    </location>
</feature>
<feature type="transmembrane region" description="Helical" evidence="9">
    <location>
        <begin position="400"/>
        <end position="418"/>
    </location>
</feature>
<dbReference type="PANTHER" id="PTHR42718">
    <property type="entry name" value="MAJOR FACILITATOR SUPERFAMILY MULTIDRUG TRANSPORTER MFSC"/>
    <property type="match status" value="1"/>
</dbReference>
<comment type="subcellular location">
    <subcellularLocation>
        <location evidence="1">Cell membrane</location>
        <topology evidence="1">Multi-pass membrane protein</topology>
    </subcellularLocation>
</comment>
<proteinExistence type="predicted"/>
<dbReference type="Gene3D" id="1.20.1250.20">
    <property type="entry name" value="MFS general substrate transporter like domains"/>
    <property type="match status" value="1"/>
</dbReference>
<feature type="transmembrane region" description="Helical" evidence="9">
    <location>
        <begin position="176"/>
        <end position="197"/>
    </location>
</feature>
<keyword evidence="3" id="KW-1003">Cell membrane</keyword>
<feature type="transmembrane region" description="Helical" evidence="9">
    <location>
        <begin position="336"/>
        <end position="360"/>
    </location>
</feature>
<dbReference type="STRING" id="457427.SSOG_00937"/>
<dbReference type="Gene3D" id="1.20.1720.10">
    <property type="entry name" value="Multidrug resistance protein D"/>
    <property type="match status" value="1"/>
</dbReference>
<keyword evidence="7" id="KW-0046">Antibiotic resistance</keyword>
<feature type="domain" description="Major facilitator superfamily (MFS) profile" evidence="10">
    <location>
        <begin position="81"/>
        <end position="522"/>
    </location>
</feature>
<keyword evidence="6 9" id="KW-0472">Membrane</keyword>
<dbReference type="Proteomes" id="UP000003963">
    <property type="component" value="Unassembled WGS sequence"/>
</dbReference>
<protein>
    <submittedName>
        <fullName evidence="11">Putative integral membrane protein</fullName>
    </submittedName>
</protein>
<dbReference type="InterPro" id="IPR020846">
    <property type="entry name" value="MFS_dom"/>
</dbReference>
<dbReference type="PANTHER" id="PTHR42718:SF42">
    <property type="entry name" value="EXPORT PROTEIN"/>
    <property type="match status" value="1"/>
</dbReference>
<evidence type="ECO:0000256" key="6">
    <source>
        <dbReference type="ARBA" id="ARBA00023136"/>
    </source>
</evidence>
<keyword evidence="12" id="KW-1185">Reference proteome</keyword>